<proteinExistence type="predicted"/>
<organism evidence="1 2">
    <name type="scientific">Actinomadura rudentiformis</name>
    <dbReference type="NCBI Taxonomy" id="359158"/>
    <lineage>
        <taxon>Bacteria</taxon>
        <taxon>Bacillati</taxon>
        <taxon>Actinomycetota</taxon>
        <taxon>Actinomycetes</taxon>
        <taxon>Streptosporangiales</taxon>
        <taxon>Thermomonosporaceae</taxon>
        <taxon>Actinomadura</taxon>
    </lineage>
</organism>
<evidence type="ECO:0000313" key="1">
    <source>
        <dbReference type="EMBL" id="KAB2341311.1"/>
    </source>
</evidence>
<reference evidence="1 2" key="1">
    <citation type="submission" date="2019-09" db="EMBL/GenBank/DDBJ databases">
        <title>Actinomadura physcomitrii sp. nov., a novel actinomycete isolated from moss [Physcomitrium sphaericum (Ludw) Fuernr].</title>
        <authorList>
            <person name="Zhuang X."/>
            <person name="Liu C."/>
        </authorList>
    </citation>
    <scope>NUCLEOTIDE SEQUENCE [LARGE SCALE GENOMIC DNA]</scope>
    <source>
        <strain evidence="1 2">HMC1</strain>
    </source>
</reference>
<keyword evidence="2" id="KW-1185">Reference proteome</keyword>
<gene>
    <name evidence="1" type="ORF">F8566_42085</name>
</gene>
<dbReference type="RefSeq" id="WP_151568660.1">
    <property type="nucleotide sequence ID" value="NZ_WBMT01000026.1"/>
</dbReference>
<dbReference type="EMBL" id="WBMT01000026">
    <property type="protein sequence ID" value="KAB2341311.1"/>
    <property type="molecule type" value="Genomic_DNA"/>
</dbReference>
<evidence type="ECO:0000313" key="2">
    <source>
        <dbReference type="Proteomes" id="UP000468735"/>
    </source>
</evidence>
<protein>
    <submittedName>
        <fullName evidence="1">Uncharacterized protein</fullName>
    </submittedName>
</protein>
<name>A0A6H9YGU8_9ACTN</name>
<dbReference type="AlphaFoldDB" id="A0A6H9YGU8"/>
<dbReference type="Proteomes" id="UP000468735">
    <property type="component" value="Unassembled WGS sequence"/>
</dbReference>
<dbReference type="OrthoDB" id="3480326at2"/>
<accession>A0A6H9YGU8</accession>
<sequence>MGEREEVRIAGIERDDGLMLRTHGLAAGGLPELRVVALPPYLGQGWAQVMGALAQRLAAGGKDVPEQLELAPGVTIQLKVENGELVPLPPHGFEGSLDDWRRDVLTRLFPAAAT</sequence>
<comment type="caution">
    <text evidence="1">The sequence shown here is derived from an EMBL/GenBank/DDBJ whole genome shotgun (WGS) entry which is preliminary data.</text>
</comment>